<keyword evidence="3" id="KW-1185">Reference proteome</keyword>
<proteinExistence type="predicted"/>
<sequence>MWNIVDDRQWMVVPNSHRNQLKDYDTSPVSSDTGRLNAEDVVDIDVVVLVVVIYEANRR</sequence>
<dbReference type="Proteomes" id="UP001196413">
    <property type="component" value="Unassembled WGS sequence"/>
</dbReference>
<reference evidence="2" key="1">
    <citation type="submission" date="2021-06" db="EMBL/GenBank/DDBJ databases">
        <title>Parelaphostrongylus tenuis whole genome reference sequence.</title>
        <authorList>
            <person name="Garwood T.J."/>
            <person name="Larsen P.A."/>
            <person name="Fountain-Jones N.M."/>
            <person name="Garbe J.R."/>
            <person name="Macchietto M.G."/>
            <person name="Kania S.A."/>
            <person name="Gerhold R.W."/>
            <person name="Richards J.E."/>
            <person name="Wolf T.M."/>
        </authorList>
    </citation>
    <scope>NUCLEOTIDE SEQUENCE</scope>
    <source>
        <strain evidence="2">MNPRO001-30</strain>
        <tissue evidence="2">Meninges</tissue>
    </source>
</reference>
<accession>A0AAD5QZK2</accession>
<comment type="caution">
    <text evidence="2">The sequence shown here is derived from an EMBL/GenBank/DDBJ whole genome shotgun (WGS) entry which is preliminary data.</text>
</comment>
<evidence type="ECO:0000313" key="3">
    <source>
        <dbReference type="Proteomes" id="UP001196413"/>
    </source>
</evidence>
<protein>
    <submittedName>
        <fullName evidence="2">Uncharacterized protein</fullName>
    </submittedName>
</protein>
<evidence type="ECO:0000313" key="1">
    <source>
        <dbReference type="EMBL" id="KAJ1366701.1"/>
    </source>
</evidence>
<name>A0AAD5QZK2_PARTN</name>
<dbReference type="EMBL" id="JAHQIW010005648">
    <property type="protein sequence ID" value="KAJ1366702.1"/>
    <property type="molecule type" value="Genomic_DNA"/>
</dbReference>
<dbReference type="EMBL" id="JAHQIW010005648">
    <property type="protein sequence ID" value="KAJ1366701.1"/>
    <property type="molecule type" value="Genomic_DNA"/>
</dbReference>
<evidence type="ECO:0000313" key="2">
    <source>
        <dbReference type="EMBL" id="KAJ1366702.1"/>
    </source>
</evidence>
<gene>
    <name evidence="1" type="ORF">KIN20_027447</name>
    <name evidence="2" type="ORF">KIN20_027450</name>
</gene>
<organism evidence="2 3">
    <name type="scientific">Parelaphostrongylus tenuis</name>
    <name type="common">Meningeal worm</name>
    <dbReference type="NCBI Taxonomy" id="148309"/>
    <lineage>
        <taxon>Eukaryota</taxon>
        <taxon>Metazoa</taxon>
        <taxon>Ecdysozoa</taxon>
        <taxon>Nematoda</taxon>
        <taxon>Chromadorea</taxon>
        <taxon>Rhabditida</taxon>
        <taxon>Rhabditina</taxon>
        <taxon>Rhabditomorpha</taxon>
        <taxon>Strongyloidea</taxon>
        <taxon>Metastrongylidae</taxon>
        <taxon>Parelaphostrongylus</taxon>
    </lineage>
</organism>
<dbReference type="AlphaFoldDB" id="A0AAD5QZK2"/>